<comment type="caution">
    <text evidence="2">The sequence shown here is derived from an EMBL/GenBank/DDBJ whole genome shotgun (WGS) entry which is preliminary data.</text>
</comment>
<keyword evidence="1" id="KW-1133">Transmembrane helix</keyword>
<keyword evidence="1" id="KW-0812">Transmembrane</keyword>
<evidence type="ECO:0000256" key="1">
    <source>
        <dbReference type="SAM" id="Phobius"/>
    </source>
</evidence>
<dbReference type="AlphaFoldDB" id="A0A4Y9F6G8"/>
<protein>
    <submittedName>
        <fullName evidence="2">Uncharacterized protein</fullName>
    </submittedName>
</protein>
<evidence type="ECO:0000313" key="3">
    <source>
        <dbReference type="Proteomes" id="UP000297951"/>
    </source>
</evidence>
<dbReference type="RefSeq" id="WP_135011641.1">
    <property type="nucleotide sequence ID" value="NZ_JADGLK010000009.1"/>
</dbReference>
<reference evidence="2 3" key="1">
    <citation type="submission" date="2019-03" db="EMBL/GenBank/DDBJ databases">
        <title>Diversity of the mouse oral microbiome.</title>
        <authorList>
            <person name="Joseph S."/>
            <person name="Aduse-Opoku J."/>
            <person name="Curtis M."/>
            <person name="Wade W."/>
            <person name="Hashim A."/>
        </authorList>
    </citation>
    <scope>NUCLEOTIDE SEQUENCE [LARGE SCALE GENOMIC DNA]</scope>
    <source>
        <strain evidence="3">irhom_31</strain>
    </source>
</reference>
<dbReference type="Proteomes" id="UP000297951">
    <property type="component" value="Unassembled WGS sequence"/>
</dbReference>
<feature type="transmembrane region" description="Helical" evidence="1">
    <location>
        <begin position="12"/>
        <end position="32"/>
    </location>
</feature>
<gene>
    <name evidence="2" type="ORF">E4U03_03685</name>
</gene>
<feature type="transmembrane region" description="Helical" evidence="1">
    <location>
        <begin position="52"/>
        <end position="76"/>
    </location>
</feature>
<dbReference type="EMBL" id="SPQC01000009">
    <property type="protein sequence ID" value="TFU23237.1"/>
    <property type="molecule type" value="Genomic_DNA"/>
</dbReference>
<keyword evidence="1" id="KW-0472">Membrane</keyword>
<organism evidence="2 3">
    <name type="scientific">Rothia nasimurium</name>
    <dbReference type="NCBI Taxonomy" id="85336"/>
    <lineage>
        <taxon>Bacteria</taxon>
        <taxon>Bacillati</taxon>
        <taxon>Actinomycetota</taxon>
        <taxon>Actinomycetes</taxon>
        <taxon>Micrococcales</taxon>
        <taxon>Micrococcaceae</taxon>
        <taxon>Rothia</taxon>
    </lineage>
</organism>
<name>A0A4Y9F6G8_9MICC</name>
<evidence type="ECO:0000313" key="2">
    <source>
        <dbReference type="EMBL" id="TFU23237.1"/>
    </source>
</evidence>
<accession>A0A4Y9F6G8</accession>
<proteinExistence type="predicted"/>
<sequence>MLKTPHQDQPFWRQSLLLTGKGIALGIFFYYLRVEFNISVGQKSGVPEEIDFTWLGLASWIVSFVALLNFFGWFGYLQKNIDKDQE</sequence>